<dbReference type="PRINTS" id="PR00722">
    <property type="entry name" value="CHYMOTRYPSIN"/>
</dbReference>
<evidence type="ECO:0000313" key="5">
    <source>
        <dbReference type="Proteomes" id="UP001168821"/>
    </source>
</evidence>
<dbReference type="SMART" id="SM00020">
    <property type="entry name" value="Tryp_SPc"/>
    <property type="match status" value="1"/>
</dbReference>
<dbReference type="SUPFAM" id="SSF50494">
    <property type="entry name" value="Trypsin-like serine proteases"/>
    <property type="match status" value="1"/>
</dbReference>
<dbReference type="InterPro" id="IPR001314">
    <property type="entry name" value="Peptidase_S1A"/>
</dbReference>
<comment type="caution">
    <text evidence="4">The sequence shown here is derived from an EMBL/GenBank/DDBJ whole genome shotgun (WGS) entry which is preliminary data.</text>
</comment>
<proteinExistence type="predicted"/>
<protein>
    <recommendedName>
        <fullName evidence="3">Peptidase S1 domain-containing protein</fullName>
    </recommendedName>
</protein>
<dbReference type="Pfam" id="PF00089">
    <property type="entry name" value="Trypsin"/>
    <property type="match status" value="1"/>
</dbReference>
<dbReference type="EMBL" id="JALNTZ010000008">
    <property type="protein sequence ID" value="KAJ3644117.1"/>
    <property type="molecule type" value="Genomic_DNA"/>
</dbReference>
<reference evidence="4" key="1">
    <citation type="journal article" date="2023" name="G3 (Bethesda)">
        <title>Whole genome assemblies of Zophobas morio and Tenebrio molitor.</title>
        <authorList>
            <person name="Kaur S."/>
            <person name="Stinson S.A."/>
            <person name="diCenzo G.C."/>
        </authorList>
    </citation>
    <scope>NUCLEOTIDE SEQUENCE</scope>
    <source>
        <strain evidence="4">QUZm001</strain>
    </source>
</reference>
<dbReference type="PROSITE" id="PS50240">
    <property type="entry name" value="TRYPSIN_DOM"/>
    <property type="match status" value="1"/>
</dbReference>
<evidence type="ECO:0000313" key="4">
    <source>
        <dbReference type="EMBL" id="KAJ3644117.1"/>
    </source>
</evidence>
<sequence length="277" mass="30103">MSAKLTILLLFVSIVLAKQTLIRLPKVNPDGGIAKQGRIIGGNPAAVGEYPWQAAIYTTKPDGRYFCGGTLLNDQWVLTAAQCAYEATSFTIQLGSNQLSGTDPNRLTVTASKYFINDRFDPTVSLAHDMAVIKLDEPINFTDYIKPVDYYGRMGMLYPGAVLTVTGWGQASDADTNLINDLQTVDVSIIQSKECSIYYGDQIVDGMLCTVGLTNNEGICFGDIGGPLLSRATSGNGTSVMAISSWVSQNGCESAYPKGYTRVDWYNNWLTQTLENN</sequence>
<name>A0AA38HW13_9CUCU</name>
<dbReference type="InterPro" id="IPR043504">
    <property type="entry name" value="Peptidase_S1_PA_chymotrypsin"/>
</dbReference>
<dbReference type="InterPro" id="IPR001254">
    <property type="entry name" value="Trypsin_dom"/>
</dbReference>
<dbReference type="Gene3D" id="2.40.10.10">
    <property type="entry name" value="Trypsin-like serine proteases"/>
    <property type="match status" value="1"/>
</dbReference>
<evidence type="ECO:0000259" key="3">
    <source>
        <dbReference type="PROSITE" id="PS50240"/>
    </source>
</evidence>
<dbReference type="AlphaFoldDB" id="A0AA38HW13"/>
<keyword evidence="2" id="KW-0732">Signal</keyword>
<accession>A0AA38HW13</accession>
<dbReference type="InterPro" id="IPR009003">
    <property type="entry name" value="Peptidase_S1_PA"/>
</dbReference>
<keyword evidence="5" id="KW-1185">Reference proteome</keyword>
<dbReference type="CDD" id="cd00190">
    <property type="entry name" value="Tryp_SPc"/>
    <property type="match status" value="1"/>
</dbReference>
<gene>
    <name evidence="4" type="ORF">Zmor_026790</name>
</gene>
<evidence type="ECO:0000256" key="2">
    <source>
        <dbReference type="SAM" id="SignalP"/>
    </source>
</evidence>
<organism evidence="4 5">
    <name type="scientific">Zophobas morio</name>
    <dbReference type="NCBI Taxonomy" id="2755281"/>
    <lineage>
        <taxon>Eukaryota</taxon>
        <taxon>Metazoa</taxon>
        <taxon>Ecdysozoa</taxon>
        <taxon>Arthropoda</taxon>
        <taxon>Hexapoda</taxon>
        <taxon>Insecta</taxon>
        <taxon>Pterygota</taxon>
        <taxon>Neoptera</taxon>
        <taxon>Endopterygota</taxon>
        <taxon>Coleoptera</taxon>
        <taxon>Polyphaga</taxon>
        <taxon>Cucujiformia</taxon>
        <taxon>Tenebrionidae</taxon>
        <taxon>Zophobas</taxon>
    </lineage>
</organism>
<evidence type="ECO:0000256" key="1">
    <source>
        <dbReference type="ARBA" id="ARBA00023157"/>
    </source>
</evidence>
<keyword evidence="1" id="KW-1015">Disulfide bond</keyword>
<dbReference type="GO" id="GO:0004252">
    <property type="term" value="F:serine-type endopeptidase activity"/>
    <property type="evidence" value="ECO:0007669"/>
    <property type="project" value="InterPro"/>
</dbReference>
<dbReference type="FunFam" id="2.40.10.10:FF:000068">
    <property type="entry name" value="transmembrane protease serine 2"/>
    <property type="match status" value="1"/>
</dbReference>
<dbReference type="GO" id="GO:0006508">
    <property type="term" value="P:proteolysis"/>
    <property type="evidence" value="ECO:0007669"/>
    <property type="project" value="InterPro"/>
</dbReference>
<dbReference type="PANTHER" id="PTHR24252">
    <property type="entry name" value="ACROSIN-RELATED"/>
    <property type="match status" value="1"/>
</dbReference>
<dbReference type="Proteomes" id="UP001168821">
    <property type="component" value="Unassembled WGS sequence"/>
</dbReference>
<feature type="domain" description="Peptidase S1" evidence="3">
    <location>
        <begin position="39"/>
        <end position="275"/>
    </location>
</feature>
<feature type="signal peptide" evidence="2">
    <location>
        <begin position="1"/>
        <end position="17"/>
    </location>
</feature>
<dbReference type="PANTHER" id="PTHR24252:SF7">
    <property type="entry name" value="HYALIN"/>
    <property type="match status" value="1"/>
</dbReference>
<feature type="chain" id="PRO_5041360532" description="Peptidase S1 domain-containing protein" evidence="2">
    <location>
        <begin position="18"/>
        <end position="277"/>
    </location>
</feature>